<dbReference type="GO" id="GO:0003677">
    <property type="term" value="F:DNA binding"/>
    <property type="evidence" value="ECO:0007669"/>
    <property type="project" value="UniProtKB-KW"/>
</dbReference>
<name>A0A7J6XA43_THATH</name>
<feature type="region of interest" description="Disordered" evidence="6">
    <location>
        <begin position="41"/>
        <end position="99"/>
    </location>
</feature>
<dbReference type="InterPro" id="IPR036955">
    <property type="entry name" value="AP2/ERF_dom_sf"/>
</dbReference>
<keyword evidence="2" id="KW-0805">Transcription regulation</keyword>
<dbReference type="Gene3D" id="3.30.730.10">
    <property type="entry name" value="AP2/ERF domain"/>
    <property type="match status" value="1"/>
</dbReference>
<comment type="caution">
    <text evidence="8">The sequence shown here is derived from an EMBL/GenBank/DDBJ whole genome shotgun (WGS) entry which is preliminary data.</text>
</comment>
<dbReference type="GO" id="GO:0005634">
    <property type="term" value="C:nucleus"/>
    <property type="evidence" value="ECO:0007669"/>
    <property type="project" value="UniProtKB-SubCell"/>
</dbReference>
<feature type="domain" description="AP2/ERF" evidence="7">
    <location>
        <begin position="102"/>
        <end position="159"/>
    </location>
</feature>
<evidence type="ECO:0000313" key="9">
    <source>
        <dbReference type="Proteomes" id="UP000554482"/>
    </source>
</evidence>
<dbReference type="SMART" id="SM00380">
    <property type="entry name" value="AP2"/>
    <property type="match status" value="1"/>
</dbReference>
<dbReference type="AlphaFoldDB" id="A0A7J6XA43"/>
<evidence type="ECO:0000256" key="1">
    <source>
        <dbReference type="ARBA" id="ARBA00004123"/>
    </source>
</evidence>
<dbReference type="PRINTS" id="PR00367">
    <property type="entry name" value="ETHRSPELEMNT"/>
</dbReference>
<dbReference type="InterPro" id="IPR001471">
    <property type="entry name" value="AP2/ERF_dom"/>
</dbReference>
<gene>
    <name evidence="8" type="ORF">FRX31_005065</name>
</gene>
<dbReference type="InterPro" id="IPR044808">
    <property type="entry name" value="ERF_plant"/>
</dbReference>
<sequence length="308" mass="34132">MANTIFHEEDEEEQEQGIRMMIPGYSRKREMSAMVSALTQVVSGTSGHKRDRKHKNESNSLQGESSSINIAEQSRPTATAATTTSVAPTIPNEEAGGVRARKYRGVRQRPWGKWAAEIRDPHKAARVWLGTFDTAESAARAYDEAALRFRGNRAKLNFPENVQLQPSLPVSPPTQISISDSQPTLFPVSSNPSWFYQTQPLQQQHLQMSDVNVMRDYMEYCQLLGSYRDVQTQHTNPLEPIFYPSSSSMASSISSSSSSSFSLFPSLSANQQTGYLMPPGNLDHSGLETQFPGNSWSDFGHYPSSSSG</sequence>
<dbReference type="PROSITE" id="PS51032">
    <property type="entry name" value="AP2_ERF"/>
    <property type="match status" value="1"/>
</dbReference>
<evidence type="ECO:0000256" key="2">
    <source>
        <dbReference type="ARBA" id="ARBA00023015"/>
    </source>
</evidence>
<dbReference type="GO" id="GO:0003700">
    <property type="term" value="F:DNA-binding transcription factor activity"/>
    <property type="evidence" value="ECO:0007669"/>
    <property type="project" value="InterPro"/>
</dbReference>
<reference evidence="8 9" key="1">
    <citation type="submission" date="2020-06" db="EMBL/GenBank/DDBJ databases">
        <title>Transcriptomic and genomic resources for Thalictrum thalictroides and T. hernandezii: Facilitating candidate gene discovery in an emerging model plant lineage.</title>
        <authorList>
            <person name="Arias T."/>
            <person name="Riano-Pachon D.M."/>
            <person name="Di Stilio V.S."/>
        </authorList>
    </citation>
    <scope>NUCLEOTIDE SEQUENCE [LARGE SCALE GENOMIC DNA]</scope>
    <source>
        <strain evidence="9">cv. WT478/WT964</strain>
        <tissue evidence="8">Leaves</tissue>
    </source>
</reference>
<dbReference type="PANTHER" id="PTHR31190">
    <property type="entry name" value="DNA-BINDING DOMAIN"/>
    <property type="match status" value="1"/>
</dbReference>
<dbReference type="InterPro" id="IPR016177">
    <property type="entry name" value="DNA-bd_dom_sf"/>
</dbReference>
<proteinExistence type="predicted"/>
<dbReference type="Pfam" id="PF00847">
    <property type="entry name" value="AP2"/>
    <property type="match status" value="1"/>
</dbReference>
<keyword evidence="4" id="KW-0804">Transcription</keyword>
<evidence type="ECO:0000256" key="3">
    <source>
        <dbReference type="ARBA" id="ARBA00023125"/>
    </source>
</evidence>
<dbReference type="EMBL" id="JABWDY010004184">
    <property type="protein sequence ID" value="KAF5205350.1"/>
    <property type="molecule type" value="Genomic_DNA"/>
</dbReference>
<dbReference type="GO" id="GO:0009873">
    <property type="term" value="P:ethylene-activated signaling pathway"/>
    <property type="evidence" value="ECO:0007669"/>
    <property type="project" value="InterPro"/>
</dbReference>
<comment type="subcellular location">
    <subcellularLocation>
        <location evidence="1">Nucleus</location>
    </subcellularLocation>
</comment>
<dbReference type="OrthoDB" id="1930739at2759"/>
<dbReference type="CDD" id="cd00018">
    <property type="entry name" value="AP2"/>
    <property type="match status" value="1"/>
</dbReference>
<dbReference type="SUPFAM" id="SSF54171">
    <property type="entry name" value="DNA-binding domain"/>
    <property type="match status" value="1"/>
</dbReference>
<protein>
    <submittedName>
        <fullName evidence="8">Ethylene-responsive transcription factor</fullName>
    </submittedName>
</protein>
<evidence type="ECO:0000256" key="6">
    <source>
        <dbReference type="SAM" id="MobiDB-lite"/>
    </source>
</evidence>
<organism evidence="8 9">
    <name type="scientific">Thalictrum thalictroides</name>
    <name type="common">Rue-anemone</name>
    <name type="synonym">Anemone thalictroides</name>
    <dbReference type="NCBI Taxonomy" id="46969"/>
    <lineage>
        <taxon>Eukaryota</taxon>
        <taxon>Viridiplantae</taxon>
        <taxon>Streptophyta</taxon>
        <taxon>Embryophyta</taxon>
        <taxon>Tracheophyta</taxon>
        <taxon>Spermatophyta</taxon>
        <taxon>Magnoliopsida</taxon>
        <taxon>Ranunculales</taxon>
        <taxon>Ranunculaceae</taxon>
        <taxon>Thalictroideae</taxon>
        <taxon>Thalictrum</taxon>
    </lineage>
</organism>
<evidence type="ECO:0000313" key="8">
    <source>
        <dbReference type="EMBL" id="KAF5205350.1"/>
    </source>
</evidence>
<keyword evidence="9" id="KW-1185">Reference proteome</keyword>
<dbReference type="PANTHER" id="PTHR31190:SF473">
    <property type="entry name" value="OS05G0437100 PROTEIN"/>
    <property type="match status" value="1"/>
</dbReference>
<evidence type="ECO:0000259" key="7">
    <source>
        <dbReference type="PROSITE" id="PS51032"/>
    </source>
</evidence>
<feature type="compositionally biased region" description="Polar residues" evidence="6">
    <location>
        <begin position="58"/>
        <end position="76"/>
    </location>
</feature>
<dbReference type="FunFam" id="3.30.730.10:FF:000001">
    <property type="entry name" value="Ethylene-responsive transcription factor 2"/>
    <property type="match status" value="1"/>
</dbReference>
<keyword evidence="3" id="KW-0238">DNA-binding</keyword>
<keyword evidence="5" id="KW-0539">Nucleus</keyword>
<accession>A0A7J6XA43</accession>
<dbReference type="Proteomes" id="UP000554482">
    <property type="component" value="Unassembled WGS sequence"/>
</dbReference>
<evidence type="ECO:0000256" key="5">
    <source>
        <dbReference type="ARBA" id="ARBA00023242"/>
    </source>
</evidence>
<evidence type="ECO:0000256" key="4">
    <source>
        <dbReference type="ARBA" id="ARBA00023163"/>
    </source>
</evidence>